<sequence length="731" mass="81854">MSKRRGDEERFEEAAGAHPSRTTRTSLPSLVLDQDPNQLSSEDRVVRPPSPSPVTDGSGYYHTTLKISSIASLAEHDRKVSAVAEGMLNIRTLDHVWEETGREWKNKHKVTFPLLEDGNFRKMIQDHGTSKKVLEREWQDMWLLQIREWTTTKFIAMAQLQKEDVHQRIRSWIETGVYHRESVELWEELLLPQLREPNRTEATLPEPKTSKSKPEPSAPTSEPALPTEDPYGLWERNGRWGNASNYSSNSSANSVASIKDTLQAHSRGGESRSWFNFRSRPTEPQSTRPTFNQRQGCDTCRRRRETGTPPPPPPPSDVGRKLVIQTSGLELFENGDNVSAFSVNSDTSESNRLTVDQLQRVASVVHQLNSRTPLHSPTDCIAASQSVGGITSPQAESSRRICSIDSDPSYTTSTSPENAEVSHPILLDSRPRLATIQEQDHVARPNNLDTTNSVIPKPNPGRGKGTAKQTRPKVPEEEHPYRSAKPRKDIPIIGKQTSLADMIKALTERGCQDLSQTLDLANFSDYPLYHGGFSDVYHGLLEGGREVAVKTLRISADSVHDPKHLKRAARELHTWSNCQHPNVLPLLGLAVFRGSIGMVSPWMESGNLQRYLNSSEDVDRCNLCTQICDGLAYLHKIDIANVLVLRDGTPVLSDFGNATILGRSLQFTETTQRPSWSIRWAAPELLHESDEQSEAADVYALGMASLTIHHKYSNIDPTIAMKSRYRLYLKS</sequence>
<feature type="region of interest" description="Disordered" evidence="1">
    <location>
        <begin position="263"/>
        <end position="319"/>
    </location>
</feature>
<dbReference type="PANTHER" id="PTHR44329">
    <property type="entry name" value="SERINE/THREONINE-PROTEIN KINASE TNNI3K-RELATED"/>
    <property type="match status" value="1"/>
</dbReference>
<evidence type="ECO:0000313" key="4">
    <source>
        <dbReference type="Proteomes" id="UP000663843"/>
    </source>
</evidence>
<evidence type="ECO:0000256" key="1">
    <source>
        <dbReference type="SAM" id="MobiDB-lite"/>
    </source>
</evidence>
<dbReference type="Gene3D" id="1.10.510.10">
    <property type="entry name" value="Transferase(Phosphotransferase) domain 1"/>
    <property type="match status" value="1"/>
</dbReference>
<dbReference type="PROSITE" id="PS50011">
    <property type="entry name" value="PROTEIN_KINASE_DOM"/>
    <property type="match status" value="1"/>
</dbReference>
<accession>A0A8H3DPX2</accession>
<name>A0A8H3DPX2_9AGAM</name>
<feature type="compositionally biased region" description="Low complexity" evidence="1">
    <location>
        <begin position="218"/>
        <end position="227"/>
    </location>
</feature>
<dbReference type="GO" id="GO:0004674">
    <property type="term" value="F:protein serine/threonine kinase activity"/>
    <property type="evidence" value="ECO:0007669"/>
    <property type="project" value="TreeGrafter"/>
</dbReference>
<feature type="region of interest" description="Disordered" evidence="1">
    <location>
        <begin position="197"/>
        <end position="236"/>
    </location>
</feature>
<dbReference type="AlphaFoldDB" id="A0A8H3DPX2"/>
<dbReference type="GO" id="GO:0005524">
    <property type="term" value="F:ATP binding"/>
    <property type="evidence" value="ECO:0007669"/>
    <property type="project" value="InterPro"/>
</dbReference>
<protein>
    <recommendedName>
        <fullName evidence="2">Protein kinase domain-containing protein</fullName>
    </recommendedName>
</protein>
<feature type="compositionally biased region" description="Basic and acidic residues" evidence="1">
    <location>
        <begin position="1"/>
        <end position="15"/>
    </location>
</feature>
<organism evidence="3 4">
    <name type="scientific">Rhizoctonia solani</name>
    <dbReference type="NCBI Taxonomy" id="456999"/>
    <lineage>
        <taxon>Eukaryota</taxon>
        <taxon>Fungi</taxon>
        <taxon>Dikarya</taxon>
        <taxon>Basidiomycota</taxon>
        <taxon>Agaricomycotina</taxon>
        <taxon>Agaricomycetes</taxon>
        <taxon>Cantharellales</taxon>
        <taxon>Ceratobasidiaceae</taxon>
        <taxon>Rhizoctonia</taxon>
    </lineage>
</organism>
<dbReference type="Pfam" id="PF07714">
    <property type="entry name" value="PK_Tyr_Ser-Thr"/>
    <property type="match status" value="1"/>
</dbReference>
<dbReference type="EMBL" id="CAJMWT010009318">
    <property type="protein sequence ID" value="CAE6537875.1"/>
    <property type="molecule type" value="Genomic_DNA"/>
</dbReference>
<dbReference type="InterPro" id="IPR001245">
    <property type="entry name" value="Ser-Thr/Tyr_kinase_cat_dom"/>
</dbReference>
<feature type="compositionally biased region" description="Basic and acidic residues" evidence="1">
    <location>
        <begin position="473"/>
        <end position="488"/>
    </location>
</feature>
<proteinExistence type="predicted"/>
<comment type="caution">
    <text evidence="3">The sequence shown here is derived from an EMBL/GenBank/DDBJ whole genome shotgun (WGS) entry which is preliminary data.</text>
</comment>
<dbReference type="InterPro" id="IPR051681">
    <property type="entry name" value="Ser/Thr_Kinases-Pseudokinases"/>
</dbReference>
<feature type="region of interest" description="Disordered" evidence="1">
    <location>
        <begin position="1"/>
        <end position="59"/>
    </location>
</feature>
<dbReference type="SUPFAM" id="SSF56112">
    <property type="entry name" value="Protein kinase-like (PK-like)"/>
    <property type="match status" value="1"/>
</dbReference>
<evidence type="ECO:0000259" key="2">
    <source>
        <dbReference type="PROSITE" id="PS50011"/>
    </source>
</evidence>
<gene>
    <name evidence="3" type="ORF">RDB_LOCUS190047</name>
</gene>
<dbReference type="InterPro" id="IPR011009">
    <property type="entry name" value="Kinase-like_dom_sf"/>
</dbReference>
<reference evidence="3" key="1">
    <citation type="submission" date="2021-01" db="EMBL/GenBank/DDBJ databases">
        <authorList>
            <person name="Kaushik A."/>
        </authorList>
    </citation>
    <scope>NUCLEOTIDE SEQUENCE</scope>
    <source>
        <strain evidence="3">AG2-2IIIB</strain>
    </source>
</reference>
<evidence type="ECO:0000313" key="3">
    <source>
        <dbReference type="EMBL" id="CAE6537875.1"/>
    </source>
</evidence>
<feature type="domain" description="Protein kinase" evidence="2">
    <location>
        <begin position="522"/>
        <end position="731"/>
    </location>
</feature>
<dbReference type="Proteomes" id="UP000663843">
    <property type="component" value="Unassembled WGS sequence"/>
</dbReference>
<feature type="region of interest" description="Disordered" evidence="1">
    <location>
        <begin position="446"/>
        <end position="488"/>
    </location>
</feature>
<dbReference type="InterPro" id="IPR000719">
    <property type="entry name" value="Prot_kinase_dom"/>
</dbReference>
<feature type="compositionally biased region" description="Polar residues" evidence="1">
    <location>
        <begin position="282"/>
        <end position="296"/>
    </location>
</feature>